<accession>A0A8J3HY75</accession>
<reference evidence="2" key="1">
    <citation type="submission" date="2020-10" db="EMBL/GenBank/DDBJ databases">
        <title>Taxonomic study of unclassified bacteria belonging to the class Ktedonobacteria.</title>
        <authorList>
            <person name="Yabe S."/>
            <person name="Wang C.M."/>
            <person name="Zheng Y."/>
            <person name="Sakai Y."/>
            <person name="Cavaletti L."/>
            <person name="Monciardini P."/>
            <person name="Donadio S."/>
        </authorList>
    </citation>
    <scope>NUCLEOTIDE SEQUENCE</scope>
    <source>
        <strain evidence="2">SOSP1-1</strain>
    </source>
</reference>
<keyword evidence="1" id="KW-0472">Membrane</keyword>
<dbReference type="PANTHER" id="PTHR36833:SF1">
    <property type="entry name" value="INTEGRAL MEMBRANE TRANSPORT PROTEIN"/>
    <property type="match status" value="1"/>
</dbReference>
<dbReference type="AlphaFoldDB" id="A0A8J3HY75"/>
<dbReference type="Pfam" id="PF06182">
    <property type="entry name" value="ABC2_membrane_6"/>
    <property type="match status" value="1"/>
</dbReference>
<keyword evidence="1" id="KW-0812">Transmembrane</keyword>
<feature type="transmembrane region" description="Helical" evidence="1">
    <location>
        <begin position="244"/>
        <end position="266"/>
    </location>
</feature>
<evidence type="ECO:0000313" key="2">
    <source>
        <dbReference type="EMBL" id="GHO42708.1"/>
    </source>
</evidence>
<proteinExistence type="predicted"/>
<dbReference type="EMBL" id="BNJF01000001">
    <property type="protein sequence ID" value="GHO42708.1"/>
    <property type="molecule type" value="Genomic_DNA"/>
</dbReference>
<name>A0A8J3HY75_9CHLR</name>
<gene>
    <name evidence="2" type="ORF">KSX_08710</name>
</gene>
<dbReference type="RefSeq" id="WP_220192219.1">
    <property type="nucleotide sequence ID" value="NZ_BNJF01000001.1"/>
</dbReference>
<evidence type="ECO:0000256" key="1">
    <source>
        <dbReference type="SAM" id="Phobius"/>
    </source>
</evidence>
<organism evidence="2 3">
    <name type="scientific">Ktedonospora formicarum</name>
    <dbReference type="NCBI Taxonomy" id="2778364"/>
    <lineage>
        <taxon>Bacteria</taxon>
        <taxon>Bacillati</taxon>
        <taxon>Chloroflexota</taxon>
        <taxon>Ktedonobacteria</taxon>
        <taxon>Ktedonobacterales</taxon>
        <taxon>Ktedonobacteraceae</taxon>
        <taxon>Ktedonospora</taxon>
    </lineage>
</organism>
<protein>
    <submittedName>
        <fullName evidence="2">ABC transporter permease</fullName>
    </submittedName>
</protein>
<feature type="transmembrane region" description="Helical" evidence="1">
    <location>
        <begin position="130"/>
        <end position="149"/>
    </location>
</feature>
<feature type="transmembrane region" description="Helical" evidence="1">
    <location>
        <begin position="155"/>
        <end position="183"/>
    </location>
</feature>
<dbReference type="Proteomes" id="UP000612362">
    <property type="component" value="Unassembled WGS sequence"/>
</dbReference>
<sequence length="276" mass="30934">MSLSRWNKLWHDLLLYRYLIGIQVKAQFQYKINLLIDISTYLAVTGLEFVALLLFFGPFPDMLGWKMGEVALLCSVMNLSFGLAELVGAGIDNFSETIRRGEFDRVLLRPTGVFLQIIGSDFRLRRLGRISLGILGFAFSLSLLPNLHWTWSKLLLLPLGIVSTTVIFLSILLLGACICFWTVEAVEITNVLSYGGREMLSYPLTVYNGLLQRIFLFVVPLAFGSYVPVCYALGRPLPFGMSEWLAFCSPLPAVLFACVCGGFWSFGVRHYQSTGN</sequence>
<dbReference type="InterPro" id="IPR010390">
    <property type="entry name" value="ABC-2_transporter-like"/>
</dbReference>
<comment type="caution">
    <text evidence="2">The sequence shown here is derived from an EMBL/GenBank/DDBJ whole genome shotgun (WGS) entry which is preliminary data.</text>
</comment>
<keyword evidence="3" id="KW-1185">Reference proteome</keyword>
<feature type="transmembrane region" description="Helical" evidence="1">
    <location>
        <begin position="70"/>
        <end position="91"/>
    </location>
</feature>
<feature type="transmembrane region" description="Helical" evidence="1">
    <location>
        <begin position="34"/>
        <end position="58"/>
    </location>
</feature>
<keyword evidence="1" id="KW-1133">Transmembrane helix</keyword>
<evidence type="ECO:0000313" key="3">
    <source>
        <dbReference type="Proteomes" id="UP000612362"/>
    </source>
</evidence>
<dbReference type="PANTHER" id="PTHR36833">
    <property type="entry name" value="SLR0610 PROTEIN-RELATED"/>
    <property type="match status" value="1"/>
</dbReference>